<sequence>MPSGRHSYRPGRPIIDEHNYADQPVLGTRAAAAAATPGQGGQSRPNAGRKASEAVNLNHLLNFSMPPRRPEGRDAVPRRSKGTRNAAYLKERGSPWDLHTQDVAHSSRPYNRIRERPIPVRDEADGKLRCPSRRSRPIFCYPCILHYFQLSDIPKTAKCPICGDVIQERMLKAVRWGDSIAPPLEGFTTTFSDADSARDPQSTTTTDDVHTDHDPVTGTLDLDSSASATTGGGTTSHSSSSHHSLEMRLIFRPSSINLALPRSPSWPSEAINPTTRNTPWHFIPHVMAYAKFMLATSTYMLAELSRDLRELDAEREALRAAGDELGKVFAESAIRHVRAQMEKAREEMDTEGLRRAEREVREALNAVSAAGKDNHPGESLTVSTDPTAVPVTEATISDAVPTTPNKPKNRRAHARAAYIPSTDPSYLYYQSSTGANIFLHPLDIKILLAYYKTYPAFPDTILVRPQGADEGSINDDLRRRCKYLAHLGTGTDVVFVEADLEETLGKDAVKPFEAALKMRRNRRRDRVKKEDKAKLRWEAAERDKMPFGVRGNPGTTTGTGEAEDEDFLLALQRSTEEMGPPPSTTHTHHRGSEASSPTTSSVLGTSFPPSSSSTDQTRIGISTSPSSSRTTSYGGAKSWASALHAPPGTRTAAPTRRDPEADWEMERAWLAFEESAAAAAAAQAEDLDGRHQHHHHHQQRQQRQHETTDNAGNTGEGGRPPGAGKKAKPKKLVLSMSSGGRRA</sequence>
<keyword evidence="2" id="KW-1185">Reference proteome</keyword>
<reference evidence="1" key="1">
    <citation type="submission" date="2023-04" db="EMBL/GenBank/DDBJ databases">
        <title>Draft Genome sequencing of Naganishia species isolated from polar environments using Oxford Nanopore Technology.</title>
        <authorList>
            <person name="Leo P."/>
            <person name="Venkateswaran K."/>
        </authorList>
    </citation>
    <scope>NUCLEOTIDE SEQUENCE</scope>
    <source>
        <strain evidence="1">MNA-CCFEE 5261</strain>
    </source>
</reference>
<protein>
    <submittedName>
        <fullName evidence="1">Uncharacterized protein</fullName>
    </submittedName>
</protein>
<comment type="caution">
    <text evidence="1">The sequence shown here is derived from an EMBL/GenBank/DDBJ whole genome shotgun (WGS) entry which is preliminary data.</text>
</comment>
<evidence type="ECO:0000313" key="1">
    <source>
        <dbReference type="EMBL" id="KAJ9110490.1"/>
    </source>
</evidence>
<accession>A0ACC2WH66</accession>
<organism evidence="1 2">
    <name type="scientific">Naganishia cerealis</name>
    <dbReference type="NCBI Taxonomy" id="610337"/>
    <lineage>
        <taxon>Eukaryota</taxon>
        <taxon>Fungi</taxon>
        <taxon>Dikarya</taxon>
        <taxon>Basidiomycota</taxon>
        <taxon>Agaricomycotina</taxon>
        <taxon>Tremellomycetes</taxon>
        <taxon>Filobasidiales</taxon>
        <taxon>Filobasidiaceae</taxon>
        <taxon>Naganishia</taxon>
    </lineage>
</organism>
<dbReference type="Proteomes" id="UP001241377">
    <property type="component" value="Unassembled WGS sequence"/>
</dbReference>
<dbReference type="EMBL" id="JASBWR010000012">
    <property type="protein sequence ID" value="KAJ9110490.1"/>
    <property type="molecule type" value="Genomic_DNA"/>
</dbReference>
<name>A0ACC2WH66_9TREE</name>
<evidence type="ECO:0000313" key="2">
    <source>
        <dbReference type="Proteomes" id="UP001241377"/>
    </source>
</evidence>
<proteinExistence type="predicted"/>
<gene>
    <name evidence="1" type="ORF">QFC19_001616</name>
</gene>